<gene>
    <name evidence="5" type="ORF">GOBAR_AA07571</name>
</gene>
<evidence type="ECO:0000256" key="3">
    <source>
        <dbReference type="ARBA" id="ARBA00023136"/>
    </source>
</evidence>
<feature type="transmembrane region" description="Helical" evidence="4">
    <location>
        <begin position="124"/>
        <end position="143"/>
    </location>
</feature>
<reference evidence="5 6" key="1">
    <citation type="submission" date="2015-01" db="EMBL/GenBank/DDBJ databases">
        <title>Genome of allotetraploid Gossypium barbadense reveals genomic plasticity and fiber elongation in cotton evolution.</title>
        <authorList>
            <person name="Chen X."/>
            <person name="Liu X."/>
            <person name="Zhao B."/>
            <person name="Zheng H."/>
            <person name="Hu Y."/>
            <person name="Lu G."/>
            <person name="Yang C."/>
            <person name="Chen J."/>
            <person name="Shan C."/>
            <person name="Zhang L."/>
            <person name="Zhou Y."/>
            <person name="Wang L."/>
            <person name="Guo W."/>
            <person name="Bai Y."/>
            <person name="Ruan J."/>
            <person name="Shangguan X."/>
            <person name="Mao Y."/>
            <person name="Jiang J."/>
            <person name="Zhu Y."/>
            <person name="Lei J."/>
            <person name="Kang H."/>
            <person name="Chen S."/>
            <person name="He X."/>
            <person name="Wang R."/>
            <person name="Wang Y."/>
            <person name="Chen J."/>
            <person name="Wang L."/>
            <person name="Yu S."/>
            <person name="Wang B."/>
            <person name="Wei J."/>
            <person name="Song S."/>
            <person name="Lu X."/>
            <person name="Gao Z."/>
            <person name="Gu W."/>
            <person name="Deng X."/>
            <person name="Ma D."/>
            <person name="Wang S."/>
            <person name="Liang W."/>
            <person name="Fang L."/>
            <person name="Cai C."/>
            <person name="Zhu X."/>
            <person name="Zhou B."/>
            <person name="Zhang Y."/>
            <person name="Chen Z."/>
            <person name="Xu S."/>
            <person name="Zhu R."/>
            <person name="Wang S."/>
            <person name="Zhang T."/>
            <person name="Zhao G."/>
        </authorList>
    </citation>
    <scope>NUCLEOTIDE SEQUENCE [LARGE SCALE GENOMIC DNA]</scope>
    <source>
        <strain evidence="6">cv. Xinhai21</strain>
        <tissue evidence="5">Leaf</tissue>
    </source>
</reference>
<dbReference type="AlphaFoldDB" id="A0A2P5YC19"/>
<keyword evidence="1 4" id="KW-0812">Transmembrane</keyword>
<dbReference type="PANTHER" id="PTHR31218">
    <property type="entry name" value="WAT1-RELATED PROTEIN"/>
    <property type="match status" value="1"/>
</dbReference>
<feature type="transmembrane region" description="Helical" evidence="4">
    <location>
        <begin position="7"/>
        <end position="29"/>
    </location>
</feature>
<evidence type="ECO:0000313" key="6">
    <source>
        <dbReference type="Proteomes" id="UP000239757"/>
    </source>
</evidence>
<evidence type="ECO:0000256" key="1">
    <source>
        <dbReference type="ARBA" id="ARBA00022692"/>
    </source>
</evidence>
<dbReference type="GO" id="GO:0016020">
    <property type="term" value="C:membrane"/>
    <property type="evidence" value="ECO:0007669"/>
    <property type="project" value="InterPro"/>
</dbReference>
<organism evidence="5 6">
    <name type="scientific">Gossypium barbadense</name>
    <name type="common">Sea Island cotton</name>
    <name type="synonym">Hibiscus barbadensis</name>
    <dbReference type="NCBI Taxonomy" id="3634"/>
    <lineage>
        <taxon>Eukaryota</taxon>
        <taxon>Viridiplantae</taxon>
        <taxon>Streptophyta</taxon>
        <taxon>Embryophyta</taxon>
        <taxon>Tracheophyta</taxon>
        <taxon>Spermatophyta</taxon>
        <taxon>Magnoliopsida</taxon>
        <taxon>eudicotyledons</taxon>
        <taxon>Gunneridae</taxon>
        <taxon>Pentapetalae</taxon>
        <taxon>rosids</taxon>
        <taxon>malvids</taxon>
        <taxon>Malvales</taxon>
        <taxon>Malvaceae</taxon>
        <taxon>Malvoideae</taxon>
        <taxon>Gossypium</taxon>
    </lineage>
</organism>
<sequence>MSKRMSHFVIVIYLNALASLILFLAAFFFTRYNSPTLASALANLISAFTFLLVVIFKFVSVAMPFVNLKATILKGYLNALMLSPDIELISMIYSALFGNVVTFGVRTWCIWCKGLVFVAKFKPLSIFVATLYVVAFLGFIFLGDSGEEGRKGREGEGNGGEVCKKSERACDRENDGGEEGGG</sequence>
<dbReference type="OrthoDB" id="1001210at2759"/>
<feature type="transmembrane region" description="Helical" evidence="4">
    <location>
        <begin position="41"/>
        <end position="66"/>
    </location>
</feature>
<dbReference type="Proteomes" id="UP000239757">
    <property type="component" value="Unassembled WGS sequence"/>
</dbReference>
<evidence type="ECO:0000313" key="5">
    <source>
        <dbReference type="EMBL" id="PPS13081.1"/>
    </source>
</evidence>
<dbReference type="InterPro" id="IPR030184">
    <property type="entry name" value="WAT1-related"/>
</dbReference>
<accession>A0A2P5YC19</accession>
<dbReference type="EMBL" id="KZ663394">
    <property type="protein sequence ID" value="PPS13081.1"/>
    <property type="molecule type" value="Genomic_DNA"/>
</dbReference>
<proteinExistence type="predicted"/>
<feature type="transmembrane region" description="Helical" evidence="4">
    <location>
        <begin position="86"/>
        <end position="104"/>
    </location>
</feature>
<dbReference type="GO" id="GO:0022857">
    <property type="term" value="F:transmembrane transporter activity"/>
    <property type="evidence" value="ECO:0007669"/>
    <property type="project" value="InterPro"/>
</dbReference>
<keyword evidence="2 4" id="KW-1133">Transmembrane helix</keyword>
<evidence type="ECO:0000256" key="2">
    <source>
        <dbReference type="ARBA" id="ARBA00022989"/>
    </source>
</evidence>
<evidence type="ECO:0000256" key="4">
    <source>
        <dbReference type="SAM" id="Phobius"/>
    </source>
</evidence>
<keyword evidence="3 4" id="KW-0472">Membrane</keyword>
<protein>
    <submittedName>
        <fullName evidence="5">Uncharacterized protein</fullName>
    </submittedName>
</protein>
<name>A0A2P5YC19_GOSBA</name>